<dbReference type="EMBL" id="JACTNZ010000011">
    <property type="protein sequence ID" value="KAG5524173.1"/>
    <property type="molecule type" value="Genomic_DNA"/>
</dbReference>
<sequence length="130" mass="13274">MAENLLNTGPILAEGDGSSTHGGDATIEVLQAIRDGQNQMIAAMAALTEAITAALPVAPVVPPVIPPPPPAAAAAAANPLQTSPQNPLQNPVQNPQNPQTGGPAPLTAVTTVVRRLHQNLYSPKEPLLVH</sequence>
<dbReference type="Proteomes" id="UP000823749">
    <property type="component" value="Chromosome 11"/>
</dbReference>
<dbReference type="AlphaFoldDB" id="A0AAV6I9C9"/>
<evidence type="ECO:0000313" key="3">
    <source>
        <dbReference type="Proteomes" id="UP000823749"/>
    </source>
</evidence>
<feature type="region of interest" description="Disordered" evidence="1">
    <location>
        <begin position="1"/>
        <end position="23"/>
    </location>
</feature>
<evidence type="ECO:0000256" key="1">
    <source>
        <dbReference type="SAM" id="MobiDB-lite"/>
    </source>
</evidence>
<name>A0AAV6I9C9_9ERIC</name>
<gene>
    <name evidence="2" type="ORF">RHGRI_030991</name>
</gene>
<comment type="caution">
    <text evidence="2">The sequence shown here is derived from an EMBL/GenBank/DDBJ whole genome shotgun (WGS) entry which is preliminary data.</text>
</comment>
<protein>
    <submittedName>
        <fullName evidence="2">Uncharacterized protein</fullName>
    </submittedName>
</protein>
<keyword evidence="3" id="KW-1185">Reference proteome</keyword>
<feature type="compositionally biased region" description="Low complexity" evidence="1">
    <location>
        <begin position="72"/>
        <end position="99"/>
    </location>
</feature>
<feature type="compositionally biased region" description="Pro residues" evidence="1">
    <location>
        <begin position="62"/>
        <end position="71"/>
    </location>
</feature>
<proteinExistence type="predicted"/>
<feature type="region of interest" description="Disordered" evidence="1">
    <location>
        <begin position="62"/>
        <end position="108"/>
    </location>
</feature>
<reference evidence="2" key="1">
    <citation type="submission" date="2020-08" db="EMBL/GenBank/DDBJ databases">
        <title>Plant Genome Project.</title>
        <authorList>
            <person name="Zhang R.-G."/>
        </authorList>
    </citation>
    <scope>NUCLEOTIDE SEQUENCE</scope>
    <source>
        <strain evidence="2">WSP0</strain>
        <tissue evidence="2">Leaf</tissue>
    </source>
</reference>
<accession>A0AAV6I9C9</accession>
<organism evidence="2 3">
    <name type="scientific">Rhododendron griersonianum</name>
    <dbReference type="NCBI Taxonomy" id="479676"/>
    <lineage>
        <taxon>Eukaryota</taxon>
        <taxon>Viridiplantae</taxon>
        <taxon>Streptophyta</taxon>
        <taxon>Embryophyta</taxon>
        <taxon>Tracheophyta</taxon>
        <taxon>Spermatophyta</taxon>
        <taxon>Magnoliopsida</taxon>
        <taxon>eudicotyledons</taxon>
        <taxon>Gunneridae</taxon>
        <taxon>Pentapetalae</taxon>
        <taxon>asterids</taxon>
        <taxon>Ericales</taxon>
        <taxon>Ericaceae</taxon>
        <taxon>Ericoideae</taxon>
        <taxon>Rhodoreae</taxon>
        <taxon>Rhododendron</taxon>
    </lineage>
</organism>
<evidence type="ECO:0000313" key="2">
    <source>
        <dbReference type="EMBL" id="KAG5524173.1"/>
    </source>
</evidence>